<proteinExistence type="predicted"/>
<feature type="compositionally biased region" description="Basic and acidic residues" evidence="1">
    <location>
        <begin position="84"/>
        <end position="93"/>
    </location>
</feature>
<comment type="caution">
    <text evidence="2">The sequence shown here is derived from an EMBL/GenBank/DDBJ whole genome shotgun (WGS) entry which is preliminary data.</text>
</comment>
<feature type="region of interest" description="Disordered" evidence="1">
    <location>
        <begin position="51"/>
        <end position="105"/>
    </location>
</feature>
<dbReference type="EMBL" id="JAWQEG010000461">
    <property type="protein sequence ID" value="KAK3889832.1"/>
    <property type="molecule type" value="Genomic_DNA"/>
</dbReference>
<protein>
    <submittedName>
        <fullName evidence="2">Uncharacterized protein</fullName>
    </submittedName>
</protein>
<evidence type="ECO:0000313" key="3">
    <source>
        <dbReference type="Proteomes" id="UP001286313"/>
    </source>
</evidence>
<sequence length="617" mass="70394">MVRQARMNRTEEVNMPRKKLRRGRPFGDQSCFTDAAAYHCKRWRKNRDITAPDSFSDWGSFPRPDSSGYSNRKSHQSASQNRWHNQDDRHGHQDAPNTSGSSGRWYMFITPLNSEASNVEGNTEEHLDSPVTKEEPSSGSASNCEEDSLALFQHTMVDLRTKCEQEKNPDFRQALLYTWKDHEEECLKYLLQPSAHPDHDKEYKKYCDQQAKNMIEVGNEPFSFNYQQRWKKYWPGRMSELFLENWEARISKCLSTQSKQSAECKNNPVSEKAEKEEMPVNLVTELKSQAASSISMINLNNSIIDKAEKEEILFNFDTDLKSEEQSVIDSPISNVNLNNPVCDKNEKEEIPVTAITELESEAVSLPILNINLNNSISDKAETEDIPANSDVELKNEADIALPDLDVSLKKTVSDKANTVEIEEMPANSDCELKGKADGAVALPDLNVSLNNLIRDKAKTEEMPTSSDSELKSEADAQPVSKINVTADNSSEVFRHKLRRLYLHKQQQTIRIKTGEKADFYLRHQNGIRSEWIWEARVVKSNELVWKNLSQWWTQNIPPSLEKFTPQGTLVAISRKGQFGLKNECSQVTNFKGDHASVTPEGIQKRTSSFPTQREWII</sequence>
<feature type="region of interest" description="Disordered" evidence="1">
    <location>
        <begin position="1"/>
        <end position="28"/>
    </location>
</feature>
<dbReference type="AlphaFoldDB" id="A0AAE1GDH7"/>
<accession>A0AAE1GDH7</accession>
<reference evidence="2" key="1">
    <citation type="submission" date="2023-10" db="EMBL/GenBank/DDBJ databases">
        <title>Genome assemblies of two species of porcelain crab, Petrolisthes cinctipes and Petrolisthes manimaculis (Anomura: Porcellanidae).</title>
        <authorList>
            <person name="Angst P."/>
        </authorList>
    </citation>
    <scope>NUCLEOTIDE SEQUENCE</scope>
    <source>
        <strain evidence="2">PB745_01</strain>
        <tissue evidence="2">Gill</tissue>
    </source>
</reference>
<gene>
    <name evidence="2" type="ORF">Pcinc_006197</name>
</gene>
<evidence type="ECO:0000256" key="1">
    <source>
        <dbReference type="SAM" id="MobiDB-lite"/>
    </source>
</evidence>
<feature type="region of interest" description="Disordered" evidence="1">
    <location>
        <begin position="119"/>
        <end position="144"/>
    </location>
</feature>
<feature type="compositionally biased region" description="Basic and acidic residues" evidence="1">
    <location>
        <begin position="123"/>
        <end position="136"/>
    </location>
</feature>
<dbReference type="Proteomes" id="UP001286313">
    <property type="component" value="Unassembled WGS sequence"/>
</dbReference>
<name>A0AAE1GDH7_PETCI</name>
<organism evidence="2 3">
    <name type="scientific">Petrolisthes cinctipes</name>
    <name type="common">Flat porcelain crab</name>
    <dbReference type="NCBI Taxonomy" id="88211"/>
    <lineage>
        <taxon>Eukaryota</taxon>
        <taxon>Metazoa</taxon>
        <taxon>Ecdysozoa</taxon>
        <taxon>Arthropoda</taxon>
        <taxon>Crustacea</taxon>
        <taxon>Multicrustacea</taxon>
        <taxon>Malacostraca</taxon>
        <taxon>Eumalacostraca</taxon>
        <taxon>Eucarida</taxon>
        <taxon>Decapoda</taxon>
        <taxon>Pleocyemata</taxon>
        <taxon>Anomura</taxon>
        <taxon>Galatheoidea</taxon>
        <taxon>Porcellanidae</taxon>
        <taxon>Petrolisthes</taxon>
    </lineage>
</organism>
<feature type="compositionally biased region" description="Polar residues" evidence="1">
    <location>
        <begin position="67"/>
        <end position="83"/>
    </location>
</feature>
<keyword evidence="3" id="KW-1185">Reference proteome</keyword>
<evidence type="ECO:0000313" key="2">
    <source>
        <dbReference type="EMBL" id="KAK3889832.1"/>
    </source>
</evidence>